<dbReference type="InterPro" id="IPR013216">
    <property type="entry name" value="Methyltransf_11"/>
</dbReference>
<comment type="caution">
    <text evidence="2">The sequence shown here is derived from an EMBL/GenBank/DDBJ whole genome shotgun (WGS) entry which is preliminary data.</text>
</comment>
<dbReference type="Pfam" id="PF08241">
    <property type="entry name" value="Methyltransf_11"/>
    <property type="match status" value="1"/>
</dbReference>
<dbReference type="SUPFAM" id="SSF53335">
    <property type="entry name" value="S-adenosyl-L-methionine-dependent methyltransferases"/>
    <property type="match status" value="1"/>
</dbReference>
<dbReference type="Proteomes" id="UP000238937">
    <property type="component" value="Unassembled WGS sequence"/>
</dbReference>
<dbReference type="GO" id="GO:0032259">
    <property type="term" value="P:methylation"/>
    <property type="evidence" value="ECO:0007669"/>
    <property type="project" value="UniProtKB-KW"/>
</dbReference>
<keyword evidence="2" id="KW-0808">Transferase</keyword>
<dbReference type="RefSeq" id="WP_106305205.1">
    <property type="nucleotide sequence ID" value="NZ_PVWO01000146.1"/>
</dbReference>
<dbReference type="CDD" id="cd02440">
    <property type="entry name" value="AdoMet_MTases"/>
    <property type="match status" value="1"/>
</dbReference>
<dbReference type="InterPro" id="IPR029063">
    <property type="entry name" value="SAM-dependent_MTases_sf"/>
</dbReference>
<dbReference type="EMBL" id="PVWO01000146">
    <property type="protein sequence ID" value="PSB56083.1"/>
    <property type="molecule type" value="Genomic_DNA"/>
</dbReference>
<evidence type="ECO:0000313" key="3">
    <source>
        <dbReference type="Proteomes" id="UP000238937"/>
    </source>
</evidence>
<proteinExistence type="predicted"/>
<evidence type="ECO:0000259" key="1">
    <source>
        <dbReference type="Pfam" id="PF08241"/>
    </source>
</evidence>
<feature type="domain" description="Methyltransferase type 11" evidence="1">
    <location>
        <begin position="150"/>
        <end position="199"/>
    </location>
</feature>
<organism evidence="2 3">
    <name type="scientific">Chamaesiphon polymorphus CCALA 037</name>
    <dbReference type="NCBI Taxonomy" id="2107692"/>
    <lineage>
        <taxon>Bacteria</taxon>
        <taxon>Bacillati</taxon>
        <taxon>Cyanobacteriota</taxon>
        <taxon>Cyanophyceae</taxon>
        <taxon>Gomontiellales</taxon>
        <taxon>Chamaesiphonaceae</taxon>
        <taxon>Chamaesiphon</taxon>
    </lineage>
</organism>
<gene>
    <name evidence="2" type="ORF">C7B77_13005</name>
</gene>
<dbReference type="SUPFAM" id="SSF158997">
    <property type="entry name" value="Trm112p-like"/>
    <property type="match status" value="1"/>
</dbReference>
<reference evidence="2 3" key="1">
    <citation type="submission" date="2018-03" db="EMBL/GenBank/DDBJ databases">
        <title>The ancient ancestry and fast evolution of plastids.</title>
        <authorList>
            <person name="Moore K.R."/>
            <person name="Magnabosco C."/>
            <person name="Momper L."/>
            <person name="Gold D.A."/>
            <person name="Bosak T."/>
            <person name="Fournier G.P."/>
        </authorList>
    </citation>
    <scope>NUCLEOTIDE SEQUENCE [LARGE SCALE GENOMIC DNA]</scope>
    <source>
        <strain evidence="2 3">CCALA 037</strain>
    </source>
</reference>
<accession>A0A2T1GET2</accession>
<dbReference type="OrthoDB" id="421066at2"/>
<dbReference type="Gene3D" id="2.20.25.10">
    <property type="match status" value="1"/>
</dbReference>
<dbReference type="Gene3D" id="3.40.50.150">
    <property type="entry name" value="Vaccinia Virus protein VP39"/>
    <property type="match status" value="1"/>
</dbReference>
<evidence type="ECO:0000313" key="2">
    <source>
        <dbReference type="EMBL" id="PSB56083.1"/>
    </source>
</evidence>
<protein>
    <submittedName>
        <fullName evidence="2">Methyltransferase type 11</fullName>
    </submittedName>
</protein>
<dbReference type="AlphaFoldDB" id="A0A2T1GET2"/>
<keyword evidence="2" id="KW-0489">Methyltransferase</keyword>
<sequence length="325" mass="36646">MSPIKLSESSQKLLHCPVCHAELNQTERELECLNSECTTSFPIVDGIPVLINERASVFAIDDFRARRQTFFKSESKNQLVNILKSLIPDISRNIKGAANYRHLSQILLECSPHPRVLVIGGSILGDGMEYLVENTAIELVESDVAFGERTMLISDAHDLPFQDGAFDGVIAQAVLEHVLDPHRCCAEIYRVLNDRGVVYAETPFMQQVHNSPYDFTRFTHFGHRRLFRHFEEIDSGAVCGPGMALASAYMSFLVSFTTSKVFTRLLIAFARLTSFYLKYFDYLTIDKPGARDAASGYYFIGRKSDLVLSDRDLIKLYQATESPRP</sequence>
<name>A0A2T1GET2_9CYAN</name>
<dbReference type="GO" id="GO:0008757">
    <property type="term" value="F:S-adenosylmethionine-dependent methyltransferase activity"/>
    <property type="evidence" value="ECO:0007669"/>
    <property type="project" value="InterPro"/>
</dbReference>
<keyword evidence="3" id="KW-1185">Reference proteome</keyword>